<protein>
    <submittedName>
        <fullName evidence="2">Oidioi.mRNA.OKI2018_I69.PAR.g11019.t1.cds</fullName>
    </submittedName>
</protein>
<reference evidence="2 3" key="1">
    <citation type="submission" date="2021-04" db="EMBL/GenBank/DDBJ databases">
        <authorList>
            <person name="Bliznina A."/>
        </authorList>
    </citation>
    <scope>NUCLEOTIDE SEQUENCE [LARGE SCALE GENOMIC DNA]</scope>
</reference>
<sequence>MRAVPERILLGQRFAYYRKGLAPSTKQTLKIKYNDTMGNVFVNSLSTKSDSFGRLHIPAEQISNLISTSNPEKPSAAFILKEFESTQMEFILDDVSETVTVESGLQSGEIIKEEWRGEFVGNLFYPSKEGKFPVIVHINGGINHIQDSRSTMLAREGYCVLELAYNVQEYGQPVLFTRKDFPLEHVENAIIKILKHERAYGDRVVLMGQCKGTDIATAFGSLRPDLVEFVIAQAGPTQLPVATETSYRGNRWEGMEINYLQAEELMKLTKFFSFPKDENDVFRLKYGSFLALKGDHGPLFLEDNQEDGKFLLNEKSARSIKDKAFPVDQMNKMFFFSTLNDPTMAPNSELAMETTEYFLGDKNNVEIEFIHSGHLAVTPEIPVVEKSVMNFAGLKCEMKWSSNSTNEDRIKETNEHRRVYKKITEILKANF</sequence>
<dbReference type="PANTHER" id="PTHR10824:SF4">
    <property type="entry name" value="ACYL-COENZYME A THIOESTERASE 1-LIKE"/>
    <property type="match status" value="1"/>
</dbReference>
<proteinExistence type="predicted"/>
<dbReference type="Gene3D" id="3.40.50.1820">
    <property type="entry name" value="alpha/beta hydrolase"/>
    <property type="match status" value="1"/>
</dbReference>
<dbReference type="InterPro" id="IPR029058">
    <property type="entry name" value="AB_hydrolase_fold"/>
</dbReference>
<dbReference type="EMBL" id="OU015568">
    <property type="protein sequence ID" value="CAG5085812.1"/>
    <property type="molecule type" value="Genomic_DNA"/>
</dbReference>
<dbReference type="Pfam" id="PF08840">
    <property type="entry name" value="BAAT_C"/>
    <property type="match status" value="1"/>
</dbReference>
<name>A0ABN7RTK4_OIKDI</name>
<accession>A0ABN7RTK4</accession>
<evidence type="ECO:0000313" key="2">
    <source>
        <dbReference type="EMBL" id="CAG5085812.1"/>
    </source>
</evidence>
<gene>
    <name evidence="2" type="ORF">OKIOD_LOCUS2577</name>
</gene>
<dbReference type="InterPro" id="IPR014940">
    <property type="entry name" value="BAAT_C"/>
</dbReference>
<organism evidence="2 3">
    <name type="scientific">Oikopleura dioica</name>
    <name type="common">Tunicate</name>
    <dbReference type="NCBI Taxonomy" id="34765"/>
    <lineage>
        <taxon>Eukaryota</taxon>
        <taxon>Metazoa</taxon>
        <taxon>Chordata</taxon>
        <taxon>Tunicata</taxon>
        <taxon>Appendicularia</taxon>
        <taxon>Copelata</taxon>
        <taxon>Oikopleuridae</taxon>
        <taxon>Oikopleura</taxon>
    </lineage>
</organism>
<dbReference type="SUPFAM" id="SSF53474">
    <property type="entry name" value="alpha/beta-Hydrolases"/>
    <property type="match status" value="1"/>
</dbReference>
<keyword evidence="3" id="KW-1185">Reference proteome</keyword>
<evidence type="ECO:0000313" key="3">
    <source>
        <dbReference type="Proteomes" id="UP001158576"/>
    </source>
</evidence>
<dbReference type="Proteomes" id="UP001158576">
    <property type="component" value="Chromosome PAR"/>
</dbReference>
<feature type="domain" description="BAAT/Acyl-CoA thioester hydrolase C-terminal" evidence="1">
    <location>
        <begin position="182"/>
        <end position="395"/>
    </location>
</feature>
<dbReference type="PANTHER" id="PTHR10824">
    <property type="entry name" value="ACYL-COENZYME A THIOESTERASE-RELATED"/>
    <property type="match status" value="1"/>
</dbReference>
<evidence type="ECO:0000259" key="1">
    <source>
        <dbReference type="Pfam" id="PF08840"/>
    </source>
</evidence>